<evidence type="ECO:0000313" key="2">
    <source>
        <dbReference type="Proteomes" id="UP001175000"/>
    </source>
</evidence>
<dbReference type="AlphaFoldDB" id="A0AA39TJI7"/>
<gene>
    <name evidence="1" type="ORF">B0T14DRAFT_531994</name>
</gene>
<evidence type="ECO:0000313" key="1">
    <source>
        <dbReference type="EMBL" id="KAK0609469.1"/>
    </source>
</evidence>
<keyword evidence="2" id="KW-1185">Reference proteome</keyword>
<proteinExistence type="predicted"/>
<protein>
    <submittedName>
        <fullName evidence="1">Uncharacterized protein</fullName>
    </submittedName>
</protein>
<accession>A0AA39TJI7</accession>
<dbReference type="Proteomes" id="UP001175000">
    <property type="component" value="Unassembled WGS sequence"/>
</dbReference>
<name>A0AA39TJI7_9PEZI</name>
<sequence length="295" mass="32141">MSEIAASTSTTNLDAEGWEAEEDLADASVTIGLGKTGERGSGYHVRNDPEQPFQRQTVVEQRGVTEARCQSCEIIHGALSPDADQWATLLVYEINLDTTKRSRRIVSATVNFEFNSTTPGGKPPRIHEFAPSRRVAILATTQDQTLVRGLEASVNSSATTIVGAGVSAKWEKSVSKTVSDEARVTGSTISDDFGRNVGACWVLSENRSIKSGVASRLRCAMLLARDDNGPFQCKVTINAEADWKSKVTQLFGTTPTDDPVLFDPSLKPTNRLRKTGYDLDNLDEVDLEALTEIRF</sequence>
<dbReference type="EMBL" id="JAULSU010000008">
    <property type="protein sequence ID" value="KAK0609469.1"/>
    <property type="molecule type" value="Genomic_DNA"/>
</dbReference>
<organism evidence="1 2">
    <name type="scientific">Immersiella caudata</name>
    <dbReference type="NCBI Taxonomy" id="314043"/>
    <lineage>
        <taxon>Eukaryota</taxon>
        <taxon>Fungi</taxon>
        <taxon>Dikarya</taxon>
        <taxon>Ascomycota</taxon>
        <taxon>Pezizomycotina</taxon>
        <taxon>Sordariomycetes</taxon>
        <taxon>Sordariomycetidae</taxon>
        <taxon>Sordariales</taxon>
        <taxon>Lasiosphaeriaceae</taxon>
        <taxon>Immersiella</taxon>
    </lineage>
</organism>
<comment type="caution">
    <text evidence="1">The sequence shown here is derived from an EMBL/GenBank/DDBJ whole genome shotgun (WGS) entry which is preliminary data.</text>
</comment>
<reference evidence="1" key="1">
    <citation type="submission" date="2023-06" db="EMBL/GenBank/DDBJ databases">
        <title>Genome-scale phylogeny and comparative genomics of the fungal order Sordariales.</title>
        <authorList>
            <consortium name="Lawrence Berkeley National Laboratory"/>
            <person name="Hensen N."/>
            <person name="Bonometti L."/>
            <person name="Westerberg I."/>
            <person name="Brannstrom I.O."/>
            <person name="Guillou S."/>
            <person name="Cros-Aarteil S."/>
            <person name="Calhoun S."/>
            <person name="Haridas S."/>
            <person name="Kuo A."/>
            <person name="Mondo S."/>
            <person name="Pangilinan J."/>
            <person name="Riley R."/>
            <person name="Labutti K."/>
            <person name="Andreopoulos B."/>
            <person name="Lipzen A."/>
            <person name="Chen C."/>
            <person name="Yanf M."/>
            <person name="Daum C."/>
            <person name="Ng V."/>
            <person name="Clum A."/>
            <person name="Steindorff A."/>
            <person name="Ohm R."/>
            <person name="Martin F."/>
            <person name="Silar P."/>
            <person name="Natvig D."/>
            <person name="Lalanne C."/>
            <person name="Gautier V."/>
            <person name="Ament-Velasquez S.L."/>
            <person name="Kruys A."/>
            <person name="Hutchinson M.I."/>
            <person name="Powell A.J."/>
            <person name="Barry K."/>
            <person name="Miller A.N."/>
            <person name="Grigoriev I.V."/>
            <person name="Debuchy R."/>
            <person name="Gladieux P."/>
            <person name="Thoren M.H."/>
            <person name="Johannesson H."/>
        </authorList>
    </citation>
    <scope>NUCLEOTIDE SEQUENCE</scope>
    <source>
        <strain evidence="1">CBS 606.72</strain>
    </source>
</reference>